<dbReference type="AlphaFoldDB" id="A0A1Y2CEU2"/>
<evidence type="ECO:0000313" key="2">
    <source>
        <dbReference type="EMBL" id="ORY44815.1"/>
    </source>
</evidence>
<evidence type="ECO:0000313" key="3">
    <source>
        <dbReference type="Proteomes" id="UP000193642"/>
    </source>
</evidence>
<dbReference type="Proteomes" id="UP000193642">
    <property type="component" value="Unassembled WGS sequence"/>
</dbReference>
<name>A0A1Y2CEU2_9FUNG</name>
<gene>
    <name evidence="2" type="ORF">BCR33DRAFT_716763</name>
</gene>
<feature type="compositionally biased region" description="Acidic residues" evidence="1">
    <location>
        <begin position="495"/>
        <end position="511"/>
    </location>
</feature>
<proteinExistence type="predicted"/>
<dbReference type="OrthoDB" id="2148324at2759"/>
<reference evidence="2 3" key="1">
    <citation type="submission" date="2016-07" db="EMBL/GenBank/DDBJ databases">
        <title>Pervasive Adenine N6-methylation of Active Genes in Fungi.</title>
        <authorList>
            <consortium name="DOE Joint Genome Institute"/>
            <person name="Mondo S.J."/>
            <person name="Dannebaum R.O."/>
            <person name="Kuo R.C."/>
            <person name="Labutti K."/>
            <person name="Haridas S."/>
            <person name="Kuo A."/>
            <person name="Salamov A."/>
            <person name="Ahrendt S.R."/>
            <person name="Lipzen A."/>
            <person name="Sullivan W."/>
            <person name="Andreopoulos W.B."/>
            <person name="Clum A."/>
            <person name="Lindquist E."/>
            <person name="Daum C."/>
            <person name="Ramamoorthy G.K."/>
            <person name="Gryganskyi A."/>
            <person name="Culley D."/>
            <person name="Magnuson J.K."/>
            <person name="James T.Y."/>
            <person name="O'Malley M.A."/>
            <person name="Stajich J.E."/>
            <person name="Spatafora J.W."/>
            <person name="Visel A."/>
            <person name="Grigoriev I.V."/>
        </authorList>
    </citation>
    <scope>NUCLEOTIDE SEQUENCE [LARGE SCALE GENOMIC DNA]</scope>
    <source>
        <strain evidence="2 3">JEL800</strain>
    </source>
</reference>
<sequence length="511" mass="56975">MPYSTFTSTLISSVENYMTILDLVNLTSPGQVEILPTPGSSSLIYGYLGLSSIRVEGIIRIRSSQPIVSVSASLDGKIFTSNGDARKHSPYEAFSFLTIGPDEVFADDGDQDARENLWNAELKVWDTPFKFPISWGGINKIHDSISASNPEWGFGARISYHVEAIVKVGTKFNKSSTYRQLELNPYFSMITSSYERLFMSTLKSKQPIQMIKYSPQTLKAIVQSGQNARYWSSESDLFGEHENVGVGHNFDYSAFLSSTVFGPGDKIKFEFRIRPKPKSRIKITSVRVSLEEVQGVGISADSLAANTSSQRQLQMEGSPVDLVDLMSGTTLDRKYLSLDLLSWKGEETVDGEFWNAIQELTFEVPRLASGIPPPSSIFETKHYGINPSGQFANRVNIEHKFRIRVNAVSSRGDTLPPFDLPVAIVQVVAYSSFDAENLIMQFPQLLEEVVRESKDAELVRKLMTVAAKHELEKTDSKISLDETIVGSEVQYVENESGESETECEWVDAEEN</sequence>
<comment type="caution">
    <text evidence="2">The sequence shown here is derived from an EMBL/GenBank/DDBJ whole genome shotgun (WGS) entry which is preliminary data.</text>
</comment>
<accession>A0A1Y2CEU2</accession>
<organism evidence="2 3">
    <name type="scientific">Rhizoclosmatium globosum</name>
    <dbReference type="NCBI Taxonomy" id="329046"/>
    <lineage>
        <taxon>Eukaryota</taxon>
        <taxon>Fungi</taxon>
        <taxon>Fungi incertae sedis</taxon>
        <taxon>Chytridiomycota</taxon>
        <taxon>Chytridiomycota incertae sedis</taxon>
        <taxon>Chytridiomycetes</taxon>
        <taxon>Chytridiales</taxon>
        <taxon>Chytriomycetaceae</taxon>
        <taxon>Rhizoclosmatium</taxon>
    </lineage>
</organism>
<keyword evidence="3" id="KW-1185">Reference proteome</keyword>
<evidence type="ECO:0000256" key="1">
    <source>
        <dbReference type="SAM" id="MobiDB-lite"/>
    </source>
</evidence>
<dbReference type="EMBL" id="MCGO01000021">
    <property type="protein sequence ID" value="ORY44815.1"/>
    <property type="molecule type" value="Genomic_DNA"/>
</dbReference>
<feature type="region of interest" description="Disordered" evidence="1">
    <location>
        <begin position="492"/>
        <end position="511"/>
    </location>
</feature>
<protein>
    <submittedName>
        <fullName evidence="2">Uncharacterized protein</fullName>
    </submittedName>
</protein>